<name>A0A3A8A961_9HYPH</name>
<dbReference type="RefSeq" id="WP_109767639.1">
    <property type="nucleotide sequence ID" value="NZ_QFWV02000009.1"/>
</dbReference>
<accession>A0A3A8A961</accession>
<reference evidence="1 2" key="1">
    <citation type="journal article" date="2018" name="Int. J. Syst. Bacteriol.">
        <title>Oceaniradius stylonemae gen. nov., sp. nov., isolated from a red alga, Stylonema cornu-cervi.</title>
        <authorList>
            <person name="Jeong S."/>
        </authorList>
    </citation>
    <scope>NUCLEOTIDE SEQUENCE [LARGE SCALE GENOMIC DNA]</scope>
    <source>
        <strain evidence="1 2">StC1</strain>
    </source>
</reference>
<protein>
    <submittedName>
        <fullName evidence="1">Uncharacterized protein</fullName>
    </submittedName>
</protein>
<organism evidence="1 2">
    <name type="scientific">Oceaniradius stylonematis</name>
    <dbReference type="NCBI Taxonomy" id="2184161"/>
    <lineage>
        <taxon>Bacteria</taxon>
        <taxon>Pseudomonadati</taxon>
        <taxon>Pseudomonadota</taxon>
        <taxon>Alphaproteobacteria</taxon>
        <taxon>Hyphomicrobiales</taxon>
        <taxon>Ahrensiaceae</taxon>
        <taxon>Oceaniradius</taxon>
    </lineage>
</organism>
<comment type="caution">
    <text evidence="1">The sequence shown here is derived from an EMBL/GenBank/DDBJ whole genome shotgun (WGS) entry which is preliminary data.</text>
</comment>
<dbReference type="EMBL" id="QFWV02000009">
    <property type="protein sequence ID" value="RKF05499.1"/>
    <property type="molecule type" value="Genomic_DNA"/>
</dbReference>
<dbReference type="OrthoDB" id="9873618at2"/>
<evidence type="ECO:0000313" key="2">
    <source>
        <dbReference type="Proteomes" id="UP000246132"/>
    </source>
</evidence>
<gene>
    <name evidence="1" type="ORF">DEM25_017130</name>
</gene>
<dbReference type="Proteomes" id="UP000246132">
    <property type="component" value="Unassembled WGS sequence"/>
</dbReference>
<proteinExistence type="predicted"/>
<sequence length="232" mass="24228">MREQPPIPRLTALQLPLRDALRGVATLAEVTEELLEPAAALLPGTVRDGFRSAVHAIEGAGKRLMTAPITLDSVRASSRVLSQGAGDRDALATMAVVIAYAWEHLRDAGHEHHLMISETMLAGHLASGSSLAGSTAPERAASLVADIAGSAVIGRPPGMPAVGSDADRAAIDTGLVSIMVWLLAMRAETMEEEEKLLDLASALVTAMGEETRAALVDRALLAGHMESLAAHL</sequence>
<keyword evidence="2" id="KW-1185">Reference proteome</keyword>
<dbReference type="AlphaFoldDB" id="A0A3A8A961"/>
<evidence type="ECO:0000313" key="1">
    <source>
        <dbReference type="EMBL" id="RKF05499.1"/>
    </source>
</evidence>